<dbReference type="SUPFAM" id="SSF69572">
    <property type="entry name" value="Activating enzymes of the ubiquitin-like proteins"/>
    <property type="match status" value="1"/>
</dbReference>
<gene>
    <name evidence="3" type="ORF">US75_C0007G0081</name>
</gene>
<sequence>MPNNSTTNYKYLDFYRRNIGILTEDEQKTIKNARIAVLGCGGGSDVARQLTQSGFVNFLLADYDTVDFHNLNRQFYFQKDIGVNKAKALAENLHMINPQIKTEIWQKPVTVDNAKEAVEKSDFIIDAIPPETALKEEIILNREIRKYKNKYHLYFMDIVWGAKVLVFSNSSQTMEEFVGLKPNCDLSDADKLSLEELTKPYMENASSEMMRVGGMMYRQELSYFPQMAVTISLASSMVATLCIFLATGKKIRFAPHIYNIDFFKDFVGD</sequence>
<keyword evidence="1" id="KW-0812">Transmembrane</keyword>
<evidence type="ECO:0000256" key="1">
    <source>
        <dbReference type="SAM" id="Phobius"/>
    </source>
</evidence>
<dbReference type="PANTHER" id="PTHR43267:SF3">
    <property type="entry name" value="THIF PROTEIN"/>
    <property type="match status" value="1"/>
</dbReference>
<evidence type="ECO:0000259" key="2">
    <source>
        <dbReference type="Pfam" id="PF00899"/>
    </source>
</evidence>
<dbReference type="GO" id="GO:0008641">
    <property type="term" value="F:ubiquitin-like modifier activating enzyme activity"/>
    <property type="evidence" value="ECO:0007669"/>
    <property type="project" value="InterPro"/>
</dbReference>
<protein>
    <submittedName>
        <fullName evidence="3">Thiamine biosynthesis protein ThiF</fullName>
    </submittedName>
</protein>
<keyword evidence="1" id="KW-0472">Membrane</keyword>
<dbReference type="Gene3D" id="3.40.50.720">
    <property type="entry name" value="NAD(P)-binding Rossmann-like Domain"/>
    <property type="match status" value="1"/>
</dbReference>
<keyword evidence="1" id="KW-1133">Transmembrane helix</keyword>
<dbReference type="STRING" id="1618583.US75_C0007G0081"/>
<feature type="transmembrane region" description="Helical" evidence="1">
    <location>
        <begin position="223"/>
        <end position="246"/>
    </location>
</feature>
<organism evidence="3 4">
    <name type="scientific">Candidatus Woesebacteria bacterium GW2011_GWC1_38_13</name>
    <dbReference type="NCBI Taxonomy" id="1618583"/>
    <lineage>
        <taxon>Bacteria</taxon>
        <taxon>Candidatus Woeseibacteriota</taxon>
    </lineage>
</organism>
<accession>A0A0G0IZ84</accession>
<feature type="domain" description="THIF-type NAD/FAD binding fold" evidence="2">
    <location>
        <begin position="15"/>
        <end position="264"/>
    </location>
</feature>
<dbReference type="GO" id="GO:0061504">
    <property type="term" value="P:cyclic threonylcarbamoyladenosine biosynthetic process"/>
    <property type="evidence" value="ECO:0007669"/>
    <property type="project" value="TreeGrafter"/>
</dbReference>
<proteinExistence type="predicted"/>
<dbReference type="EMBL" id="LBUE01000007">
    <property type="protein sequence ID" value="KKQ56375.1"/>
    <property type="molecule type" value="Genomic_DNA"/>
</dbReference>
<dbReference type="GO" id="GO:0061503">
    <property type="term" value="F:tRNA threonylcarbamoyladenosine dehydratase"/>
    <property type="evidence" value="ECO:0007669"/>
    <property type="project" value="TreeGrafter"/>
</dbReference>
<dbReference type="InterPro" id="IPR000594">
    <property type="entry name" value="ThiF_NAD_FAD-bd"/>
</dbReference>
<dbReference type="Proteomes" id="UP000034096">
    <property type="component" value="Unassembled WGS sequence"/>
</dbReference>
<evidence type="ECO:0000313" key="3">
    <source>
        <dbReference type="EMBL" id="KKQ56375.1"/>
    </source>
</evidence>
<name>A0A0G0IZ84_9BACT</name>
<evidence type="ECO:0000313" key="4">
    <source>
        <dbReference type="Proteomes" id="UP000034096"/>
    </source>
</evidence>
<comment type="caution">
    <text evidence="3">The sequence shown here is derived from an EMBL/GenBank/DDBJ whole genome shotgun (WGS) entry which is preliminary data.</text>
</comment>
<dbReference type="Pfam" id="PF00899">
    <property type="entry name" value="ThiF"/>
    <property type="match status" value="1"/>
</dbReference>
<dbReference type="InterPro" id="IPR035985">
    <property type="entry name" value="Ubiquitin-activating_enz"/>
</dbReference>
<dbReference type="InterPro" id="IPR045886">
    <property type="entry name" value="ThiF/MoeB/HesA"/>
</dbReference>
<dbReference type="PANTHER" id="PTHR43267">
    <property type="entry name" value="TRNA THREONYLCARBAMOYLADENOSINE DEHYDRATASE"/>
    <property type="match status" value="1"/>
</dbReference>
<reference evidence="3 4" key="1">
    <citation type="journal article" date="2015" name="Nature">
        <title>rRNA introns, odd ribosomes, and small enigmatic genomes across a large radiation of phyla.</title>
        <authorList>
            <person name="Brown C.T."/>
            <person name="Hug L.A."/>
            <person name="Thomas B.C."/>
            <person name="Sharon I."/>
            <person name="Castelle C.J."/>
            <person name="Singh A."/>
            <person name="Wilkins M.J."/>
            <person name="Williams K.H."/>
            <person name="Banfield J.F."/>
        </authorList>
    </citation>
    <scope>NUCLEOTIDE SEQUENCE [LARGE SCALE GENOMIC DNA]</scope>
</reference>
<dbReference type="AlphaFoldDB" id="A0A0G0IZ84"/>